<keyword evidence="3" id="KW-1185">Reference proteome</keyword>
<evidence type="ECO:0008006" key="4">
    <source>
        <dbReference type="Google" id="ProtNLM"/>
    </source>
</evidence>
<dbReference type="Gene3D" id="2.120.10.30">
    <property type="entry name" value="TolB, C-terminal domain"/>
    <property type="match status" value="1"/>
</dbReference>
<dbReference type="EMBL" id="BKAG01000082">
    <property type="protein sequence ID" value="GEP46282.1"/>
    <property type="molecule type" value="Genomic_DNA"/>
</dbReference>
<dbReference type="Proteomes" id="UP000321577">
    <property type="component" value="Unassembled WGS sequence"/>
</dbReference>
<dbReference type="InterPro" id="IPR011042">
    <property type="entry name" value="6-blade_b-propeller_TolB-like"/>
</dbReference>
<protein>
    <recommendedName>
        <fullName evidence="4">DUF3604 domain-containing protein</fullName>
    </recommendedName>
</protein>
<evidence type="ECO:0000256" key="1">
    <source>
        <dbReference type="SAM" id="MobiDB-lite"/>
    </source>
</evidence>
<dbReference type="SUPFAM" id="SSF89550">
    <property type="entry name" value="PHP domain-like"/>
    <property type="match status" value="1"/>
</dbReference>
<evidence type="ECO:0000313" key="2">
    <source>
        <dbReference type="EMBL" id="GEP46282.1"/>
    </source>
</evidence>
<comment type="caution">
    <text evidence="2">The sequence shown here is derived from an EMBL/GenBank/DDBJ whole genome shotgun (WGS) entry which is preliminary data.</text>
</comment>
<organism evidence="2 3">
    <name type="scientific">Brevifollis gellanilyticus</name>
    <dbReference type="NCBI Taxonomy" id="748831"/>
    <lineage>
        <taxon>Bacteria</taxon>
        <taxon>Pseudomonadati</taxon>
        <taxon>Verrucomicrobiota</taxon>
        <taxon>Verrucomicrobiia</taxon>
        <taxon>Verrucomicrobiales</taxon>
        <taxon>Verrucomicrobiaceae</taxon>
    </lineage>
</organism>
<dbReference type="AlphaFoldDB" id="A0A512MHS5"/>
<dbReference type="SUPFAM" id="SSF82171">
    <property type="entry name" value="DPP6 N-terminal domain-like"/>
    <property type="match status" value="1"/>
</dbReference>
<feature type="region of interest" description="Disordered" evidence="1">
    <location>
        <begin position="443"/>
        <end position="464"/>
    </location>
</feature>
<proteinExistence type="predicted"/>
<name>A0A512MHS5_9BACT</name>
<sequence>MVRGADAGLLIQLGLTDKATTVWDGSIKVTPGEVQEMAGWRFERTDKLAGKDAWKLSTRAAAGAQKGRTNNPKKMGMAKRAAQNLGPVLDNGVFVRLHEITPESVVEVTTEQGNFTFKLSDVKDGEPLDLLDGRVAIQRTAVLGRKMSPERSDDDYPSLTVSSKGQGYLVYQSFTPGIDRDERAKRWDAEPADLSFLNKPAGGDQLWLHRRTDNQWKGERIAVTEPGKDIYKSAVAIDGKGTVWITWSERVDGNFDIFTRSFADDKLGEIVNLSKSPGNDISPVATTDAAGKVWIAWQGAKQSLFAIQAVHQAEAGWSAAETVSKNTGNCWQPAIAANEKGVAIAWDCYDKGDYDVWLWTHADGKVQPVANSALYEARPSLSYDKEGTLWIAWEKSGATWGKDWGAYDGQDGIGLYRDRQIGLVALKDGQWMEPQAPLADALPGAQAKGKRGKARGADANTPPPPALPELADGVNADAYLQPAQRKGAPGEHAAGTGWGTYNNLGRLTCDAEGRVWIVVRSRLNSFRGPVGSTWVNYAAYLDGDQWVGPMLLPHSDGMIYNLPALAAGPQVLFVAHSGDHRMDRFAEFNAAKAPNSKGGNAALDASKDPFDHDVFMSRLQAQGEIKPAVLKEAVIKPRDNPQPSNRTVAEREEVKAIRDYRANIAGAELRILRGEFHRHTEISGDGGNDGPLEDMWRYGIDAASMDWLGNGDHDNGNGREYTWWLTQKSTDAFMLPGSFTPMFSYERSVSYPEGHRNCVFAQRGVRTLPRLPISDQRVFEAAPDTNMLYKYLHLFNGVCASHTSVGNMGTDWRNHDPVVEPMVEVYQGARQNYEYAGCPRCPTKEDAIGGWEPAGFINNAFAKGYKFSFQSSSDHGSTHISYAMVYATEPTREAVHAAMKQRRTYGATDNIIADSRCQGADGKEHMMGEEFSVKGAPTITCKLIGTAPFAKVTLIKDNVEFPIEIAKEKSVSVSWTDPKPETGKSSYYYIRGEQANGELVWVSPMWIKSE</sequence>
<dbReference type="Gene3D" id="3.20.20.140">
    <property type="entry name" value="Metal-dependent hydrolases"/>
    <property type="match status" value="1"/>
</dbReference>
<reference evidence="2 3" key="1">
    <citation type="submission" date="2019-07" db="EMBL/GenBank/DDBJ databases">
        <title>Whole genome shotgun sequence of Brevifollis gellanilyticus NBRC 108608.</title>
        <authorList>
            <person name="Hosoyama A."/>
            <person name="Uohara A."/>
            <person name="Ohji S."/>
            <person name="Ichikawa N."/>
        </authorList>
    </citation>
    <scope>NUCLEOTIDE SEQUENCE [LARGE SCALE GENOMIC DNA]</scope>
    <source>
        <strain evidence="2 3">NBRC 108608</strain>
    </source>
</reference>
<accession>A0A512MHS5</accession>
<evidence type="ECO:0000313" key="3">
    <source>
        <dbReference type="Proteomes" id="UP000321577"/>
    </source>
</evidence>
<dbReference type="InterPro" id="IPR016195">
    <property type="entry name" value="Pol/histidinol_Pase-like"/>
</dbReference>
<gene>
    <name evidence="2" type="ORF">BGE01nite_55730</name>
</gene>